<sequence length="618" mass="69998">MATDAFTLEAIQEEELEEELEEWQTINDPAELKHYRTQAMRIHMKSLNQTLLAVGCLKIYMQSTYIELAWSVYTTSLKKFTVAKWKSARARSVAGSSRSSTSNRSSALSTRRNLQEAERLEKVMQFKIQQERAEVLQEAEEDERMQQFEIARKAEEERMQQLETARKAEERLVESAHELAVAEETDEIETSGFNKKNVWKPFVFPSHPPATLIPNFRIPCGTSTSTQPCSQYEPAASEQPSTSDQQSSLIPKLNANALSYVPPNVFNQPNPSIAQQFTSSARPSLIPTTTMSAVPGNNRVTQQTFPPQRPVYALQPAVYSNDAWIFALNRHDAPPTFRSSSRPPKAEPPKFDGNPINWPMFIQSFKVQIHDTTFSDASCQHHLRASLTTEIQNNLGDVLLNPGLYSFAFKELHRKFGNPRIVSTTCFSSILKLPSFKDSDYESLKQFSSTLRSVVATLQQGGYGLELHSSTTLAQLVDRLPTILDLDTWLDDVTMAEYFVRVGVNHTPQQGSHLKTQENVNRSSNEKQKKLTTAPMVFSTTVKIASCPHCGCAHRLYLCKKLNALNPTERSENVIEKRCSYRRLDDRHLSSECTKEKKCGTDECKRLHHPFLPWASRS</sequence>
<gene>
    <name evidence="3" type="ORF">APZ42_033171</name>
</gene>
<dbReference type="EMBL" id="LRGB01003150">
    <property type="protein sequence ID" value="KZS03975.1"/>
    <property type="molecule type" value="Genomic_DNA"/>
</dbReference>
<feature type="region of interest" description="Disordered" evidence="2">
    <location>
        <begin position="510"/>
        <end position="529"/>
    </location>
</feature>
<dbReference type="Proteomes" id="UP000076858">
    <property type="component" value="Unassembled WGS sequence"/>
</dbReference>
<feature type="region of interest" description="Disordered" evidence="2">
    <location>
        <begin position="223"/>
        <end position="248"/>
    </location>
</feature>
<dbReference type="InterPro" id="IPR005312">
    <property type="entry name" value="DUF1759"/>
</dbReference>
<dbReference type="Pfam" id="PF03564">
    <property type="entry name" value="DUF1759"/>
    <property type="match status" value="1"/>
</dbReference>
<proteinExistence type="predicted"/>
<dbReference type="PANTHER" id="PTHR47331:SF1">
    <property type="entry name" value="GAG-LIKE PROTEIN"/>
    <property type="match status" value="1"/>
</dbReference>
<organism evidence="3 4">
    <name type="scientific">Daphnia magna</name>
    <dbReference type="NCBI Taxonomy" id="35525"/>
    <lineage>
        <taxon>Eukaryota</taxon>
        <taxon>Metazoa</taxon>
        <taxon>Ecdysozoa</taxon>
        <taxon>Arthropoda</taxon>
        <taxon>Crustacea</taxon>
        <taxon>Branchiopoda</taxon>
        <taxon>Diplostraca</taxon>
        <taxon>Cladocera</taxon>
        <taxon>Anomopoda</taxon>
        <taxon>Daphniidae</taxon>
        <taxon>Daphnia</taxon>
    </lineage>
</organism>
<evidence type="ECO:0000256" key="2">
    <source>
        <dbReference type="SAM" id="MobiDB-lite"/>
    </source>
</evidence>
<reference evidence="3 4" key="1">
    <citation type="submission" date="2016-03" db="EMBL/GenBank/DDBJ databases">
        <title>EvidentialGene: Evidence-directed Construction of Genes on Genomes.</title>
        <authorList>
            <person name="Gilbert D.G."/>
            <person name="Choi J.-H."/>
            <person name="Mockaitis K."/>
            <person name="Colbourne J."/>
            <person name="Pfrender M."/>
        </authorList>
    </citation>
    <scope>NUCLEOTIDE SEQUENCE [LARGE SCALE GENOMIC DNA]</scope>
    <source>
        <strain evidence="3 4">Xinb3</strain>
        <tissue evidence="3">Complete organism</tissue>
    </source>
</reference>
<keyword evidence="4" id="KW-1185">Reference proteome</keyword>
<accession>A0A164LBZ2</accession>
<feature type="region of interest" description="Disordered" evidence="2">
    <location>
        <begin position="93"/>
        <end position="112"/>
    </location>
</feature>
<evidence type="ECO:0000313" key="3">
    <source>
        <dbReference type="EMBL" id="KZS03975.1"/>
    </source>
</evidence>
<dbReference type="OrthoDB" id="6346377at2759"/>
<dbReference type="AlphaFoldDB" id="A0A164LBZ2"/>
<evidence type="ECO:0000313" key="4">
    <source>
        <dbReference type="Proteomes" id="UP000076858"/>
    </source>
</evidence>
<evidence type="ECO:0000256" key="1">
    <source>
        <dbReference type="SAM" id="Coils"/>
    </source>
</evidence>
<feature type="coiled-coil region" evidence="1">
    <location>
        <begin position="145"/>
        <end position="185"/>
    </location>
</feature>
<protein>
    <submittedName>
        <fullName evidence="3">Uncharacterized protein</fullName>
    </submittedName>
</protein>
<name>A0A164LBZ2_9CRUS</name>
<feature type="compositionally biased region" description="Polar residues" evidence="2">
    <location>
        <begin position="238"/>
        <end position="248"/>
    </location>
</feature>
<keyword evidence="1" id="KW-0175">Coiled coil</keyword>
<feature type="compositionally biased region" description="Polar residues" evidence="2">
    <location>
        <begin position="510"/>
        <end position="523"/>
    </location>
</feature>
<dbReference type="PANTHER" id="PTHR47331">
    <property type="entry name" value="PHD-TYPE DOMAIN-CONTAINING PROTEIN"/>
    <property type="match status" value="1"/>
</dbReference>
<comment type="caution">
    <text evidence="3">The sequence shown here is derived from an EMBL/GenBank/DDBJ whole genome shotgun (WGS) entry which is preliminary data.</text>
</comment>